<protein>
    <submittedName>
        <fullName evidence="2">Uncharacterized protein</fullName>
    </submittedName>
</protein>
<reference evidence="2" key="2">
    <citation type="submission" date="2025-09" db="UniProtKB">
        <authorList>
            <consortium name="Ensembl"/>
        </authorList>
    </citation>
    <scope>IDENTIFICATION</scope>
</reference>
<keyword evidence="1" id="KW-1133">Transmembrane helix</keyword>
<name>A0A672KFR6_SINGR</name>
<organism evidence="2 3">
    <name type="scientific">Sinocyclocheilus grahami</name>
    <name type="common">Dianchi golden-line fish</name>
    <name type="synonym">Barbus grahami</name>
    <dbReference type="NCBI Taxonomy" id="75366"/>
    <lineage>
        <taxon>Eukaryota</taxon>
        <taxon>Metazoa</taxon>
        <taxon>Chordata</taxon>
        <taxon>Craniata</taxon>
        <taxon>Vertebrata</taxon>
        <taxon>Euteleostomi</taxon>
        <taxon>Actinopterygii</taxon>
        <taxon>Neopterygii</taxon>
        <taxon>Teleostei</taxon>
        <taxon>Ostariophysi</taxon>
        <taxon>Cypriniformes</taxon>
        <taxon>Cyprinidae</taxon>
        <taxon>Cyprininae</taxon>
        <taxon>Sinocyclocheilus</taxon>
    </lineage>
</organism>
<dbReference type="Ensembl" id="ENSSGRT00000009061.1">
    <property type="protein sequence ID" value="ENSSGRP00000008301.1"/>
    <property type="gene ID" value="ENSSGRG00000005653.1"/>
</dbReference>
<dbReference type="Proteomes" id="UP000472262">
    <property type="component" value="Unassembled WGS sequence"/>
</dbReference>
<evidence type="ECO:0000313" key="3">
    <source>
        <dbReference type="Proteomes" id="UP000472262"/>
    </source>
</evidence>
<keyword evidence="3" id="KW-1185">Reference proteome</keyword>
<proteinExistence type="predicted"/>
<dbReference type="InParanoid" id="A0A672KFR6"/>
<dbReference type="AlphaFoldDB" id="A0A672KFR6"/>
<keyword evidence="1" id="KW-0812">Transmembrane</keyword>
<evidence type="ECO:0000313" key="2">
    <source>
        <dbReference type="Ensembl" id="ENSSGRP00000008301.1"/>
    </source>
</evidence>
<keyword evidence="1" id="KW-0472">Membrane</keyword>
<feature type="transmembrane region" description="Helical" evidence="1">
    <location>
        <begin position="21"/>
        <end position="38"/>
    </location>
</feature>
<accession>A0A672KFR6</accession>
<evidence type="ECO:0000256" key="1">
    <source>
        <dbReference type="SAM" id="Phobius"/>
    </source>
</evidence>
<sequence>MIYGTGHTTDLSIQIEIFNDFPTLAHAFVILFGLMYALDPSSPKGLDNTFDFTQKDWMGLEDGKLRARVLGLKNLLLSVEFPQCLNKAYKGTLLFDISFKL</sequence>
<reference evidence="2" key="1">
    <citation type="submission" date="2025-08" db="UniProtKB">
        <authorList>
            <consortium name="Ensembl"/>
        </authorList>
    </citation>
    <scope>IDENTIFICATION</scope>
</reference>